<keyword evidence="10" id="KW-0902">Two-component regulatory system</keyword>
<evidence type="ECO:0000256" key="4">
    <source>
        <dbReference type="ARBA" id="ARBA00012438"/>
    </source>
</evidence>
<comment type="subcellular location">
    <subcellularLocation>
        <location evidence="3">Cell membrane</location>
    </subcellularLocation>
</comment>
<dbReference type="FunFam" id="3.30.565.10:FF:000006">
    <property type="entry name" value="Sensor histidine kinase WalK"/>
    <property type="match status" value="1"/>
</dbReference>
<dbReference type="PANTHER" id="PTHR45436:SF5">
    <property type="entry name" value="SENSOR HISTIDINE KINASE TRCS"/>
    <property type="match status" value="1"/>
</dbReference>
<dbReference type="InterPro" id="IPR036890">
    <property type="entry name" value="HATPase_C_sf"/>
</dbReference>
<evidence type="ECO:0000256" key="5">
    <source>
        <dbReference type="ARBA" id="ARBA00022553"/>
    </source>
</evidence>
<dbReference type="GO" id="GO:0005509">
    <property type="term" value="F:calcium ion binding"/>
    <property type="evidence" value="ECO:0007669"/>
    <property type="project" value="UniProtKB-ARBA"/>
</dbReference>
<feature type="domain" description="Histidine kinase" evidence="13">
    <location>
        <begin position="274"/>
        <end position="490"/>
    </location>
</feature>
<dbReference type="Pfam" id="PF02518">
    <property type="entry name" value="HATPase_c"/>
    <property type="match status" value="1"/>
</dbReference>
<dbReference type="SMART" id="SM00388">
    <property type="entry name" value="HisKA"/>
    <property type="match status" value="1"/>
</dbReference>
<dbReference type="Proteomes" id="UP000824005">
    <property type="component" value="Unassembled WGS sequence"/>
</dbReference>
<evidence type="ECO:0000259" key="14">
    <source>
        <dbReference type="PROSITE" id="PS50885"/>
    </source>
</evidence>
<evidence type="ECO:0000256" key="9">
    <source>
        <dbReference type="ARBA" id="ARBA00022989"/>
    </source>
</evidence>
<protein>
    <recommendedName>
        <fullName evidence="4">histidine kinase</fullName>
        <ecNumber evidence="4">2.7.13.3</ecNumber>
    </recommendedName>
</protein>
<dbReference type="InterPro" id="IPR036097">
    <property type="entry name" value="HisK_dim/P_sf"/>
</dbReference>
<dbReference type="GO" id="GO:0005886">
    <property type="term" value="C:plasma membrane"/>
    <property type="evidence" value="ECO:0007669"/>
    <property type="project" value="UniProtKB-SubCell"/>
</dbReference>
<reference evidence="15" key="1">
    <citation type="journal article" date="2021" name="PeerJ">
        <title>Extensive microbial diversity within the chicken gut microbiome revealed by metagenomics and culture.</title>
        <authorList>
            <person name="Gilroy R."/>
            <person name="Ravi A."/>
            <person name="Getino M."/>
            <person name="Pursley I."/>
            <person name="Horton D.L."/>
            <person name="Alikhan N.F."/>
            <person name="Baker D."/>
            <person name="Gharbi K."/>
            <person name="Hall N."/>
            <person name="Watson M."/>
            <person name="Adriaenssens E.M."/>
            <person name="Foster-Nyarko E."/>
            <person name="Jarju S."/>
            <person name="Secka A."/>
            <person name="Antonio M."/>
            <person name="Oren A."/>
            <person name="Chaudhuri R.R."/>
            <person name="La Ragione R."/>
            <person name="Hildebrand F."/>
            <person name="Pallen M.J."/>
        </authorList>
    </citation>
    <scope>NUCLEOTIDE SEQUENCE</scope>
    <source>
        <strain evidence="15">ChiGjej1B1-98</strain>
    </source>
</reference>
<dbReference type="Gene3D" id="6.10.340.10">
    <property type="match status" value="1"/>
</dbReference>
<dbReference type="InterPro" id="IPR003594">
    <property type="entry name" value="HATPase_dom"/>
</dbReference>
<evidence type="ECO:0000313" key="15">
    <source>
        <dbReference type="EMBL" id="HIY66907.1"/>
    </source>
</evidence>
<evidence type="ECO:0000256" key="2">
    <source>
        <dbReference type="ARBA" id="ARBA00001968"/>
    </source>
</evidence>
<dbReference type="FunFam" id="1.10.287.130:FF:000001">
    <property type="entry name" value="Two-component sensor histidine kinase"/>
    <property type="match status" value="1"/>
</dbReference>
<keyword evidence="5" id="KW-0597">Phosphoprotein</keyword>
<dbReference type="PANTHER" id="PTHR45436">
    <property type="entry name" value="SENSOR HISTIDINE KINASE YKOH"/>
    <property type="match status" value="1"/>
</dbReference>
<evidence type="ECO:0000313" key="16">
    <source>
        <dbReference type="Proteomes" id="UP000824005"/>
    </source>
</evidence>
<dbReference type="AlphaFoldDB" id="A0A9D1YW86"/>
<reference evidence="15" key="2">
    <citation type="submission" date="2021-04" db="EMBL/GenBank/DDBJ databases">
        <authorList>
            <person name="Gilroy R."/>
        </authorList>
    </citation>
    <scope>NUCLEOTIDE SEQUENCE</scope>
    <source>
        <strain evidence="15">ChiGjej1B1-98</strain>
    </source>
</reference>
<dbReference type="CDD" id="cd00082">
    <property type="entry name" value="HisKA"/>
    <property type="match status" value="1"/>
</dbReference>
<dbReference type="InterPro" id="IPR050428">
    <property type="entry name" value="TCS_sensor_his_kinase"/>
</dbReference>
<accession>A0A9D1YW86</accession>
<keyword evidence="6" id="KW-0808">Transferase</keyword>
<comment type="caution">
    <text evidence="15">The sequence shown here is derived from an EMBL/GenBank/DDBJ whole genome shotgun (WGS) entry which is preliminary data.</text>
</comment>
<evidence type="ECO:0000256" key="6">
    <source>
        <dbReference type="ARBA" id="ARBA00022679"/>
    </source>
</evidence>
<evidence type="ECO:0000256" key="12">
    <source>
        <dbReference type="SAM" id="Phobius"/>
    </source>
</evidence>
<proteinExistence type="predicted"/>
<dbReference type="InterPro" id="IPR005467">
    <property type="entry name" value="His_kinase_dom"/>
</dbReference>
<evidence type="ECO:0000256" key="8">
    <source>
        <dbReference type="ARBA" id="ARBA00022777"/>
    </source>
</evidence>
<keyword evidence="8 15" id="KW-0418">Kinase</keyword>
<dbReference type="InterPro" id="IPR004358">
    <property type="entry name" value="Sig_transdc_His_kin-like_C"/>
</dbReference>
<dbReference type="SMART" id="SM00304">
    <property type="entry name" value="HAMP"/>
    <property type="match status" value="1"/>
</dbReference>
<dbReference type="InterPro" id="IPR003660">
    <property type="entry name" value="HAMP_dom"/>
</dbReference>
<evidence type="ECO:0000256" key="3">
    <source>
        <dbReference type="ARBA" id="ARBA00004236"/>
    </source>
</evidence>
<evidence type="ECO:0000259" key="13">
    <source>
        <dbReference type="PROSITE" id="PS50109"/>
    </source>
</evidence>
<dbReference type="SMART" id="SM00387">
    <property type="entry name" value="HATPase_c"/>
    <property type="match status" value="1"/>
</dbReference>
<dbReference type="Gene3D" id="1.10.287.130">
    <property type="match status" value="1"/>
</dbReference>
<dbReference type="InterPro" id="IPR003661">
    <property type="entry name" value="HisK_dim/P_dom"/>
</dbReference>
<evidence type="ECO:0000256" key="7">
    <source>
        <dbReference type="ARBA" id="ARBA00022692"/>
    </source>
</evidence>
<keyword evidence="9 12" id="KW-1133">Transmembrane helix</keyword>
<dbReference type="PROSITE" id="PS50885">
    <property type="entry name" value="HAMP"/>
    <property type="match status" value="1"/>
</dbReference>
<dbReference type="SUPFAM" id="SSF47384">
    <property type="entry name" value="Homodimeric domain of signal transducing histidine kinase"/>
    <property type="match status" value="1"/>
</dbReference>
<comment type="cofactor">
    <cofactor evidence="2">
        <name>a divalent metal cation</name>
        <dbReference type="ChEBI" id="CHEBI:60240"/>
    </cofactor>
</comment>
<sequence>MTRAGVGAARRSRFSSWSLRKRLLVVTIGLFMLLTIAVTVTSMLIMRTVLLDRLDDQVQEYGSRMQIQAEDSLHAQRGQQLEPRNITGTVGVLQVHGYTMQSFYATGGGGAESLTPQQAARLVGSSPGIPGETYTTSLDVRGDYRAVELHIGDNEDIRLFVALPMAEMNQTMLAMTMVIATSAIAAATLLVALADVTIRRAMRPLTNVVLTTERVSQLPLDSGDVHMSNRVRIDDPATEVGRVGESVNRMLNHIETALGARAASENRMRQFVADASHELRTPLAAVKGYAEITRKHERDMSDDARLSLKRIEGAANRMSALVNDLLLLARLDEGRDVTFAEVDLSKLVVEAVADAQAAGREYPVGLDLPEEPVVVHGDMLRLQQVLANLLANARVHTPEGTQIEVELGLDGEDAVLTVADNGPGISPELAEKLFGRFVRGDASRSREAGSSGLGLAIVKAIVEAHGGEISVVNRGKGSGAVFTVRLPLAEED</sequence>
<feature type="transmembrane region" description="Helical" evidence="12">
    <location>
        <begin position="23"/>
        <end position="46"/>
    </location>
</feature>
<dbReference type="EMBL" id="DXDC01000351">
    <property type="protein sequence ID" value="HIY66907.1"/>
    <property type="molecule type" value="Genomic_DNA"/>
</dbReference>
<dbReference type="GO" id="GO:0000155">
    <property type="term" value="F:phosphorelay sensor kinase activity"/>
    <property type="evidence" value="ECO:0007669"/>
    <property type="project" value="InterPro"/>
</dbReference>
<dbReference type="Gene3D" id="3.30.565.10">
    <property type="entry name" value="Histidine kinase-like ATPase, C-terminal domain"/>
    <property type="match status" value="1"/>
</dbReference>
<feature type="domain" description="HAMP" evidence="14">
    <location>
        <begin position="199"/>
        <end position="259"/>
    </location>
</feature>
<evidence type="ECO:0000256" key="10">
    <source>
        <dbReference type="ARBA" id="ARBA00023012"/>
    </source>
</evidence>
<gene>
    <name evidence="15" type="ORF">H9830_11605</name>
</gene>
<comment type="catalytic activity">
    <reaction evidence="1">
        <text>ATP + protein L-histidine = ADP + protein N-phospho-L-histidine.</text>
        <dbReference type="EC" id="2.7.13.3"/>
    </reaction>
</comment>
<organism evidence="15 16">
    <name type="scientific">Candidatus Agrococcus pullicola</name>
    <dbReference type="NCBI Taxonomy" id="2838429"/>
    <lineage>
        <taxon>Bacteria</taxon>
        <taxon>Bacillati</taxon>
        <taxon>Actinomycetota</taxon>
        <taxon>Actinomycetes</taxon>
        <taxon>Micrococcales</taxon>
        <taxon>Microbacteriaceae</taxon>
        <taxon>Agrococcus</taxon>
    </lineage>
</organism>
<evidence type="ECO:0000256" key="1">
    <source>
        <dbReference type="ARBA" id="ARBA00000085"/>
    </source>
</evidence>
<keyword evidence="11 12" id="KW-0472">Membrane</keyword>
<dbReference type="CDD" id="cd00075">
    <property type="entry name" value="HATPase"/>
    <property type="match status" value="1"/>
</dbReference>
<evidence type="ECO:0000256" key="11">
    <source>
        <dbReference type="ARBA" id="ARBA00023136"/>
    </source>
</evidence>
<name>A0A9D1YW86_9MICO</name>
<dbReference type="Pfam" id="PF00512">
    <property type="entry name" value="HisKA"/>
    <property type="match status" value="1"/>
</dbReference>
<dbReference type="SUPFAM" id="SSF55874">
    <property type="entry name" value="ATPase domain of HSP90 chaperone/DNA topoisomerase II/histidine kinase"/>
    <property type="match status" value="1"/>
</dbReference>
<dbReference type="EC" id="2.7.13.3" evidence="4"/>
<feature type="transmembrane region" description="Helical" evidence="12">
    <location>
        <begin position="172"/>
        <end position="194"/>
    </location>
</feature>
<keyword evidence="7 12" id="KW-0812">Transmembrane</keyword>
<dbReference type="PRINTS" id="PR00344">
    <property type="entry name" value="BCTRLSENSOR"/>
</dbReference>
<dbReference type="PROSITE" id="PS50109">
    <property type="entry name" value="HIS_KIN"/>
    <property type="match status" value="1"/>
</dbReference>